<feature type="domain" description="Helix-turn-helix type 11" evidence="1">
    <location>
        <begin position="19"/>
        <end position="60"/>
    </location>
</feature>
<evidence type="ECO:0000259" key="1">
    <source>
        <dbReference type="Pfam" id="PF08279"/>
    </source>
</evidence>
<name>A0ABW9RHZ2_9BACT</name>
<protein>
    <submittedName>
        <fullName evidence="2">Helix-turn-helix domain-containing protein</fullName>
    </submittedName>
</protein>
<sequence length="83" mass="9583">MNFLSRIERIDELIRSGATGNAAALASRLNVSKRTVFNDLKWMREKGAPIFYSTHYNGYRYGKEVVFVVAFVSPDIRNVMEYM</sequence>
<proteinExistence type="predicted"/>
<organism evidence="2 3">
    <name type="scientific">Fulvivirga kasyanovii</name>
    <dbReference type="NCBI Taxonomy" id="396812"/>
    <lineage>
        <taxon>Bacteria</taxon>
        <taxon>Pseudomonadati</taxon>
        <taxon>Bacteroidota</taxon>
        <taxon>Cytophagia</taxon>
        <taxon>Cytophagales</taxon>
        <taxon>Fulvivirgaceae</taxon>
        <taxon>Fulvivirga</taxon>
    </lineage>
</organism>
<keyword evidence="3" id="KW-1185">Reference proteome</keyword>
<dbReference type="EMBL" id="SMLW01000273">
    <property type="protein sequence ID" value="MTI23678.1"/>
    <property type="molecule type" value="Genomic_DNA"/>
</dbReference>
<reference evidence="2 3" key="1">
    <citation type="submission" date="2019-02" db="EMBL/GenBank/DDBJ databases">
        <authorList>
            <person name="Goldberg S.R."/>
            <person name="Haltli B.A."/>
            <person name="Correa H."/>
            <person name="Russell K.G."/>
        </authorList>
    </citation>
    <scope>NUCLEOTIDE SEQUENCE [LARGE SCALE GENOMIC DNA]</scope>
    <source>
        <strain evidence="2 3">JCM 16186</strain>
    </source>
</reference>
<dbReference type="InterPro" id="IPR036388">
    <property type="entry name" value="WH-like_DNA-bd_sf"/>
</dbReference>
<dbReference type="SUPFAM" id="SSF46785">
    <property type="entry name" value="Winged helix' DNA-binding domain"/>
    <property type="match status" value="1"/>
</dbReference>
<dbReference type="Pfam" id="PF08279">
    <property type="entry name" value="HTH_11"/>
    <property type="match status" value="1"/>
</dbReference>
<evidence type="ECO:0000313" key="3">
    <source>
        <dbReference type="Proteomes" id="UP000798808"/>
    </source>
</evidence>
<accession>A0ABW9RHZ2</accession>
<dbReference type="InterPro" id="IPR036390">
    <property type="entry name" value="WH_DNA-bd_sf"/>
</dbReference>
<dbReference type="Proteomes" id="UP000798808">
    <property type="component" value="Unassembled WGS sequence"/>
</dbReference>
<evidence type="ECO:0000313" key="2">
    <source>
        <dbReference type="EMBL" id="MTI23678.1"/>
    </source>
</evidence>
<comment type="caution">
    <text evidence="2">The sequence shown here is derived from an EMBL/GenBank/DDBJ whole genome shotgun (WGS) entry which is preliminary data.</text>
</comment>
<dbReference type="Gene3D" id="1.10.10.10">
    <property type="entry name" value="Winged helix-like DNA-binding domain superfamily/Winged helix DNA-binding domain"/>
    <property type="match status" value="1"/>
</dbReference>
<gene>
    <name evidence="2" type="ORF">E1163_01800</name>
</gene>
<dbReference type="RefSeq" id="WP_155168868.1">
    <property type="nucleotide sequence ID" value="NZ_BAAAFL010000029.1"/>
</dbReference>
<dbReference type="InterPro" id="IPR013196">
    <property type="entry name" value="HTH_11"/>
</dbReference>